<dbReference type="Pfam" id="PF13541">
    <property type="entry name" value="ChlI"/>
    <property type="match status" value="1"/>
</dbReference>
<reference evidence="3 4" key="1">
    <citation type="submission" date="2018-06" db="EMBL/GenBank/DDBJ databases">
        <authorList>
            <consortium name="Pathogen Informatics"/>
            <person name="Doyle S."/>
        </authorList>
    </citation>
    <scope>NUCLEOTIDE SEQUENCE [LARGE SCALE GENOMIC DNA]</scope>
    <source>
        <strain evidence="3 4">NCTC10254</strain>
    </source>
</reference>
<dbReference type="Pfam" id="PF01078">
    <property type="entry name" value="Mg_chelatase"/>
    <property type="match status" value="1"/>
</dbReference>
<accession>A0A6H9XUQ6</accession>
<proteinExistence type="inferred from homology"/>
<evidence type="ECO:0000313" key="4">
    <source>
        <dbReference type="Proteomes" id="UP000249886"/>
    </source>
</evidence>
<name>A0A6H9XUQ6_9CORY</name>
<keyword evidence="3" id="KW-0378">Hydrolase</keyword>
<organism evidence="3 4">
    <name type="scientific">Corynebacterium matruchotii</name>
    <dbReference type="NCBI Taxonomy" id="43768"/>
    <lineage>
        <taxon>Bacteria</taxon>
        <taxon>Bacillati</taxon>
        <taxon>Actinomycetota</taxon>
        <taxon>Actinomycetes</taxon>
        <taxon>Mycobacteriales</taxon>
        <taxon>Corynebacteriaceae</taxon>
        <taxon>Corynebacterium</taxon>
    </lineage>
</organism>
<dbReference type="InterPro" id="IPR045006">
    <property type="entry name" value="CHLI-like"/>
</dbReference>
<evidence type="ECO:0000259" key="2">
    <source>
        <dbReference type="SMART" id="SM00382"/>
    </source>
</evidence>
<dbReference type="InterPro" id="IPR004482">
    <property type="entry name" value="Mg_chelat-rel"/>
</dbReference>
<dbReference type="Pfam" id="PF13335">
    <property type="entry name" value="Mg_chelatase_C"/>
    <property type="match status" value="1"/>
</dbReference>
<dbReference type="GO" id="GO:0006508">
    <property type="term" value="P:proteolysis"/>
    <property type="evidence" value="ECO:0007669"/>
    <property type="project" value="UniProtKB-KW"/>
</dbReference>
<dbReference type="NCBIfam" id="TIGR00368">
    <property type="entry name" value="YifB family Mg chelatase-like AAA ATPase"/>
    <property type="match status" value="1"/>
</dbReference>
<dbReference type="PANTHER" id="PTHR32039:SF7">
    <property type="entry name" value="COMPETENCE PROTEIN COMM"/>
    <property type="match status" value="1"/>
</dbReference>
<feature type="domain" description="AAA+ ATPase" evidence="2">
    <location>
        <begin position="215"/>
        <end position="397"/>
    </location>
</feature>
<dbReference type="InterPro" id="IPR025158">
    <property type="entry name" value="Mg_chelat-rel_C"/>
</dbReference>
<comment type="similarity">
    <text evidence="1">Belongs to the Mg-chelatase subunits D/I family. ComM subfamily.</text>
</comment>
<dbReference type="InterPro" id="IPR027417">
    <property type="entry name" value="P-loop_NTPase"/>
</dbReference>
<gene>
    <name evidence="3" type="primary">comM</name>
    <name evidence="3" type="ORF">NCTC10254_01963</name>
</gene>
<dbReference type="InterPro" id="IPR020568">
    <property type="entry name" value="Ribosomal_Su5_D2-typ_SF"/>
</dbReference>
<evidence type="ECO:0000313" key="3">
    <source>
        <dbReference type="EMBL" id="SPW30854.1"/>
    </source>
</evidence>
<dbReference type="SUPFAM" id="SSF54211">
    <property type="entry name" value="Ribosomal protein S5 domain 2-like"/>
    <property type="match status" value="1"/>
</dbReference>
<protein>
    <submittedName>
        <fullName evidence="3">ATP-dependent protease</fullName>
    </submittedName>
</protein>
<dbReference type="InterPro" id="IPR014721">
    <property type="entry name" value="Ribsml_uS5_D2-typ_fold_subgr"/>
</dbReference>
<dbReference type="Gene3D" id="3.30.230.10">
    <property type="match status" value="1"/>
</dbReference>
<dbReference type="GO" id="GO:0005524">
    <property type="term" value="F:ATP binding"/>
    <property type="evidence" value="ECO:0007669"/>
    <property type="project" value="InterPro"/>
</dbReference>
<keyword evidence="3" id="KW-0645">Protease</keyword>
<dbReference type="EMBL" id="UARK01000023">
    <property type="protein sequence ID" value="SPW30854.1"/>
    <property type="molecule type" value="Genomic_DNA"/>
</dbReference>
<dbReference type="GO" id="GO:0008233">
    <property type="term" value="F:peptidase activity"/>
    <property type="evidence" value="ECO:0007669"/>
    <property type="project" value="UniProtKB-KW"/>
</dbReference>
<dbReference type="PANTHER" id="PTHR32039">
    <property type="entry name" value="MAGNESIUM-CHELATASE SUBUNIT CHLI"/>
    <property type="match status" value="1"/>
</dbReference>
<comment type="caution">
    <text evidence="3">The sequence shown here is derived from an EMBL/GenBank/DDBJ whole genome shotgun (WGS) entry which is preliminary data.</text>
</comment>
<dbReference type="InterPro" id="IPR003593">
    <property type="entry name" value="AAA+_ATPase"/>
</dbReference>
<dbReference type="SUPFAM" id="SSF52540">
    <property type="entry name" value="P-loop containing nucleoside triphosphate hydrolases"/>
    <property type="match status" value="1"/>
</dbReference>
<dbReference type="Proteomes" id="UP000249886">
    <property type="component" value="Unassembled WGS sequence"/>
</dbReference>
<dbReference type="RefSeq" id="WP_005525689.1">
    <property type="nucleotide sequence ID" value="NZ_CP050134.2"/>
</dbReference>
<dbReference type="Gene3D" id="3.40.50.300">
    <property type="entry name" value="P-loop containing nucleotide triphosphate hydrolases"/>
    <property type="match status" value="1"/>
</dbReference>
<dbReference type="SMART" id="SM00382">
    <property type="entry name" value="AAA"/>
    <property type="match status" value="1"/>
</dbReference>
<dbReference type="AlphaFoldDB" id="A0A6H9XUQ6"/>
<evidence type="ECO:0000256" key="1">
    <source>
        <dbReference type="ARBA" id="ARBA00006354"/>
    </source>
</evidence>
<dbReference type="GeneID" id="84574164"/>
<dbReference type="InterPro" id="IPR000523">
    <property type="entry name" value="Mg_chelatse_chII-like_cat_dom"/>
</dbReference>
<sequence>MALAKTLSVTLNGVAAQLVEVEANIGAGLPGTHIVGLASAAVNQARDRIKIAAQNSKLTWPKTKIMVSLLPSDVPKTGSHFDAAIAVAILSATHPDARVRASLANTMVLGEIGFDGRLRAVPGILPAVLAASAAGVETVIIPEGNAHEALLCPGIDVFTATSITHIIDWTYGRAELAHITPGKPSDPPHTNRHLDMNQVAGQHEAKFAAEVAAAGGHNLLLIGPRGSGKSMIAERIPTLLPPLTQAEQVESTVVHSIAGTTTDHVVTTAPYIAPHHSISAAALLGGGSGTPKPGAVSLAHNGVLFLDEVSEIPAKILDSLRIPMENGQVRIHRAHRTFTFPARFQLVMAANPCRCAAETPEACTCPATVRAKYLTNLSGPLRDRIDIFSHTHTKGPLVTGGATCEPSRRIAERVAQARARARWRWQQAGYGEITTAALDPCVLRREFPADEAGMAMLASYLMMGNITQRGVDRVLKLAWTLADLAGDPTPTLDHIAQALDLRGEDLL</sequence>